<dbReference type="AlphaFoldDB" id="A9KZB3"/>
<gene>
    <name evidence="2" type="ordered locus">Sbal195_3399</name>
</gene>
<reference evidence="2 3" key="1">
    <citation type="submission" date="2007-11" db="EMBL/GenBank/DDBJ databases">
        <title>Complete sequence of chromosome of Shewanella baltica OS195.</title>
        <authorList>
            <consortium name="US DOE Joint Genome Institute"/>
            <person name="Copeland A."/>
            <person name="Lucas S."/>
            <person name="Lapidus A."/>
            <person name="Barry K."/>
            <person name="Glavina del Rio T."/>
            <person name="Dalin E."/>
            <person name="Tice H."/>
            <person name="Pitluck S."/>
            <person name="Chain P."/>
            <person name="Malfatti S."/>
            <person name="Shin M."/>
            <person name="Vergez L."/>
            <person name="Schmutz J."/>
            <person name="Larimer F."/>
            <person name="Land M."/>
            <person name="Hauser L."/>
            <person name="Kyrpides N."/>
            <person name="Kim E."/>
            <person name="Brettar I."/>
            <person name="Rodrigues J."/>
            <person name="Konstantinidis K."/>
            <person name="Klappenbach J."/>
            <person name="Hofle M."/>
            <person name="Tiedje J."/>
            <person name="Richardson P."/>
        </authorList>
    </citation>
    <scope>NUCLEOTIDE SEQUENCE [LARGE SCALE GENOMIC DNA]</scope>
    <source>
        <strain evidence="2 3">OS195</strain>
    </source>
</reference>
<dbReference type="RefSeq" id="WP_012088963.1">
    <property type="nucleotide sequence ID" value="NC_009997.1"/>
</dbReference>
<dbReference type="InterPro" id="IPR039418">
    <property type="entry name" value="LexA-like"/>
</dbReference>
<dbReference type="PANTHER" id="PTHR33516">
    <property type="entry name" value="LEXA REPRESSOR"/>
    <property type="match status" value="1"/>
</dbReference>
<organism evidence="2 3">
    <name type="scientific">Shewanella baltica (strain OS195)</name>
    <dbReference type="NCBI Taxonomy" id="399599"/>
    <lineage>
        <taxon>Bacteria</taxon>
        <taxon>Pseudomonadati</taxon>
        <taxon>Pseudomonadota</taxon>
        <taxon>Gammaproteobacteria</taxon>
        <taxon>Alteromonadales</taxon>
        <taxon>Shewanellaceae</taxon>
        <taxon>Shewanella</taxon>
    </lineage>
</organism>
<dbReference type="InterPro" id="IPR001387">
    <property type="entry name" value="Cro/C1-type_HTH"/>
</dbReference>
<evidence type="ECO:0000259" key="1">
    <source>
        <dbReference type="PROSITE" id="PS50943"/>
    </source>
</evidence>
<dbReference type="MEROPS" id="S24.002"/>
<dbReference type="GeneID" id="11773443"/>
<sequence length="221" mass="24211">MKISWIDLVKTRMKEAGVTQSMLAEKMGMSQGAIAHWLGGKRKPSIEDIASMMNIVGIRHMTLGADGLIDYPDSVLGNTEELPAKISYVNSFPVISYVQAGAWTEAVESCPASALDEWQDTTERTSENCFWLRVQGDSMTTPAGISFPEGTLILIDAEKDYQNGSFVVAKLTDINEATFKKLVIDAGQKFLRPLNTAYPTLPINGNCKIIGVVVDAKMKIF</sequence>
<protein>
    <submittedName>
        <fullName evidence="2">Transcriptional regulator, XRE family</fullName>
    </submittedName>
</protein>
<dbReference type="Proteomes" id="UP000000770">
    <property type="component" value="Chromosome"/>
</dbReference>
<dbReference type="GO" id="GO:0003677">
    <property type="term" value="F:DNA binding"/>
    <property type="evidence" value="ECO:0007669"/>
    <property type="project" value="InterPro"/>
</dbReference>
<name>A9KZB3_SHEB9</name>
<dbReference type="SMART" id="SM00530">
    <property type="entry name" value="HTH_XRE"/>
    <property type="match status" value="1"/>
</dbReference>
<dbReference type="EMBL" id="CP000891">
    <property type="protein sequence ID" value="ABX50561.1"/>
    <property type="molecule type" value="Genomic_DNA"/>
</dbReference>
<evidence type="ECO:0000313" key="3">
    <source>
        <dbReference type="Proteomes" id="UP000000770"/>
    </source>
</evidence>
<dbReference type="Pfam" id="PF00717">
    <property type="entry name" value="Peptidase_S24"/>
    <property type="match status" value="1"/>
</dbReference>
<dbReference type="InterPro" id="IPR036286">
    <property type="entry name" value="LexA/Signal_pep-like_sf"/>
</dbReference>
<dbReference type="KEGG" id="sbn:Sbal195_3399"/>
<dbReference type="PANTHER" id="PTHR33516:SF2">
    <property type="entry name" value="LEXA REPRESSOR-RELATED"/>
    <property type="match status" value="1"/>
</dbReference>
<dbReference type="PROSITE" id="PS50943">
    <property type="entry name" value="HTH_CROC1"/>
    <property type="match status" value="1"/>
</dbReference>
<dbReference type="InterPro" id="IPR050077">
    <property type="entry name" value="LexA_repressor"/>
</dbReference>
<dbReference type="Gene3D" id="1.10.260.40">
    <property type="entry name" value="lambda repressor-like DNA-binding domains"/>
    <property type="match status" value="1"/>
</dbReference>
<proteinExistence type="predicted"/>
<accession>A9KZB3</accession>
<evidence type="ECO:0000313" key="2">
    <source>
        <dbReference type="EMBL" id="ABX50561.1"/>
    </source>
</evidence>
<dbReference type="CDD" id="cd06529">
    <property type="entry name" value="S24_LexA-like"/>
    <property type="match status" value="1"/>
</dbReference>
<dbReference type="Pfam" id="PF01381">
    <property type="entry name" value="HTH_3"/>
    <property type="match status" value="1"/>
</dbReference>
<dbReference type="HOGENOM" id="CLU_066192_1_3_6"/>
<dbReference type="SUPFAM" id="SSF51306">
    <property type="entry name" value="LexA/Signal peptidase"/>
    <property type="match status" value="1"/>
</dbReference>
<feature type="domain" description="HTH cro/C1-type" evidence="1">
    <location>
        <begin position="9"/>
        <end position="63"/>
    </location>
</feature>
<dbReference type="Gene3D" id="2.10.109.10">
    <property type="entry name" value="Umud Fragment, subunit A"/>
    <property type="match status" value="1"/>
</dbReference>
<dbReference type="InterPro" id="IPR010982">
    <property type="entry name" value="Lambda_DNA-bd_dom_sf"/>
</dbReference>
<dbReference type="CDD" id="cd00093">
    <property type="entry name" value="HTH_XRE"/>
    <property type="match status" value="1"/>
</dbReference>
<dbReference type="InterPro" id="IPR015927">
    <property type="entry name" value="Peptidase_S24_S26A/B/C"/>
</dbReference>
<dbReference type="SUPFAM" id="SSF47413">
    <property type="entry name" value="lambda repressor-like DNA-binding domains"/>
    <property type="match status" value="1"/>
</dbReference>